<reference evidence="2" key="1">
    <citation type="submission" date="2024-08" db="EMBL/GenBank/DDBJ databases">
        <authorList>
            <person name="Yu S.T."/>
        </authorList>
    </citation>
    <scope>NUCLEOTIDE SEQUENCE</scope>
    <source>
        <strain evidence="2">R33</strain>
    </source>
</reference>
<feature type="region of interest" description="Disordered" evidence="1">
    <location>
        <begin position="1"/>
        <end position="20"/>
    </location>
</feature>
<name>A0AB39Y6Z9_9ACTN</name>
<gene>
    <name evidence="2" type="ORF">AB5J51_23250</name>
</gene>
<protein>
    <submittedName>
        <fullName evidence="2">Uncharacterized protein</fullName>
    </submittedName>
</protein>
<evidence type="ECO:0000313" key="2">
    <source>
        <dbReference type="EMBL" id="XDV65654.1"/>
    </source>
</evidence>
<proteinExistence type="predicted"/>
<feature type="compositionally biased region" description="Basic residues" evidence="1">
    <location>
        <begin position="1"/>
        <end position="18"/>
    </location>
</feature>
<evidence type="ECO:0000256" key="1">
    <source>
        <dbReference type="SAM" id="MobiDB-lite"/>
    </source>
</evidence>
<dbReference type="RefSeq" id="WP_133897744.1">
    <property type="nucleotide sequence ID" value="NZ_CP165727.1"/>
</dbReference>
<sequence length="81" mass="9540">MPGQQKRKRSRERAHRRAAAVPGHWEPLFSTQVHAELKEYVRRLHAERTVEPECLRIDQFCGRNTHPSTYQVSIFVRDESA</sequence>
<dbReference type="EMBL" id="CP165727">
    <property type="protein sequence ID" value="XDV65654.1"/>
    <property type="molecule type" value="Genomic_DNA"/>
</dbReference>
<accession>A0AB39Y6Z9</accession>
<dbReference type="AlphaFoldDB" id="A0AB39Y6Z9"/>
<organism evidence="2">
    <name type="scientific">Streptomyces sp. R33</name>
    <dbReference type="NCBI Taxonomy" id="3238629"/>
    <lineage>
        <taxon>Bacteria</taxon>
        <taxon>Bacillati</taxon>
        <taxon>Actinomycetota</taxon>
        <taxon>Actinomycetes</taxon>
        <taxon>Kitasatosporales</taxon>
        <taxon>Streptomycetaceae</taxon>
        <taxon>Streptomyces</taxon>
    </lineage>
</organism>